<feature type="region of interest" description="Disordered" evidence="1">
    <location>
        <begin position="139"/>
        <end position="167"/>
    </location>
</feature>
<feature type="compositionally biased region" description="Basic and acidic residues" evidence="1">
    <location>
        <begin position="141"/>
        <end position="167"/>
    </location>
</feature>
<evidence type="ECO:0000313" key="3">
    <source>
        <dbReference type="Proteomes" id="UP001281761"/>
    </source>
</evidence>
<gene>
    <name evidence="2" type="ORF">BLNAU_16449</name>
</gene>
<evidence type="ECO:0000313" key="2">
    <source>
        <dbReference type="EMBL" id="KAK2948630.1"/>
    </source>
</evidence>
<reference evidence="2 3" key="1">
    <citation type="journal article" date="2022" name="bioRxiv">
        <title>Genomics of Preaxostyla Flagellates Illuminates Evolutionary Transitions and the Path Towards Mitochondrial Loss.</title>
        <authorList>
            <person name="Novak L.V.F."/>
            <person name="Treitli S.C."/>
            <person name="Pyrih J."/>
            <person name="Halakuc P."/>
            <person name="Pipaliya S.V."/>
            <person name="Vacek V."/>
            <person name="Brzon O."/>
            <person name="Soukal P."/>
            <person name="Eme L."/>
            <person name="Dacks J.B."/>
            <person name="Karnkowska A."/>
            <person name="Elias M."/>
            <person name="Hampl V."/>
        </authorList>
    </citation>
    <scope>NUCLEOTIDE SEQUENCE [LARGE SCALE GENOMIC DNA]</scope>
    <source>
        <strain evidence="2">NAU3</strain>
        <tissue evidence="2">Gut</tissue>
    </source>
</reference>
<dbReference type="Proteomes" id="UP001281761">
    <property type="component" value="Unassembled WGS sequence"/>
</dbReference>
<name>A0ABQ9XBL7_9EUKA</name>
<organism evidence="2 3">
    <name type="scientific">Blattamonas nauphoetae</name>
    <dbReference type="NCBI Taxonomy" id="2049346"/>
    <lineage>
        <taxon>Eukaryota</taxon>
        <taxon>Metamonada</taxon>
        <taxon>Preaxostyla</taxon>
        <taxon>Oxymonadida</taxon>
        <taxon>Blattamonas</taxon>
    </lineage>
</organism>
<proteinExistence type="predicted"/>
<accession>A0ABQ9XBL7</accession>
<dbReference type="EMBL" id="JARBJD010000172">
    <property type="protein sequence ID" value="KAK2948630.1"/>
    <property type="molecule type" value="Genomic_DNA"/>
</dbReference>
<evidence type="ECO:0000256" key="1">
    <source>
        <dbReference type="SAM" id="MobiDB-lite"/>
    </source>
</evidence>
<keyword evidence="3" id="KW-1185">Reference proteome</keyword>
<sequence>MSSALVEPSIEPSIGEYQAECDVEPVCHFSHDDLSQTGFIPNRELMTLGESTVDGSGDPYTVCPRIVTLFIDPLSHVSLASFFPSFFDLVVSASSSIIVVFGLSSKIKACQIISEIQTIVKNDGQIPPKNDELLQSQVTIRDTDQPSKANDGKNTKQDTMIDEKSRKKEEFQALKKTLEEKIGLNPSNVVPQLRFYKSVIPEREDVISIWAILNERTRALQLRQHLKDR</sequence>
<protein>
    <submittedName>
        <fullName evidence="2">Uncharacterized protein</fullName>
    </submittedName>
</protein>
<comment type="caution">
    <text evidence="2">The sequence shown here is derived from an EMBL/GenBank/DDBJ whole genome shotgun (WGS) entry which is preliminary data.</text>
</comment>